<dbReference type="Proteomes" id="UP000612680">
    <property type="component" value="Chromosome"/>
</dbReference>
<keyword evidence="1" id="KW-0805">Transcription regulation</keyword>
<dbReference type="InterPro" id="IPR037923">
    <property type="entry name" value="HTH-like"/>
</dbReference>
<gene>
    <name evidence="5" type="ORF">HWI92_06590</name>
</gene>
<keyword evidence="6" id="KW-1185">Reference proteome</keyword>
<protein>
    <submittedName>
        <fullName evidence="5">Helix-turn-helix domain-containing protein</fullName>
    </submittedName>
</protein>
<name>A0ABX7ID69_9BACT</name>
<dbReference type="SMART" id="SM00342">
    <property type="entry name" value="HTH_ARAC"/>
    <property type="match status" value="1"/>
</dbReference>
<dbReference type="PRINTS" id="PR00032">
    <property type="entry name" value="HTHARAC"/>
</dbReference>
<dbReference type="SUPFAM" id="SSF51215">
    <property type="entry name" value="Regulatory protein AraC"/>
    <property type="match status" value="1"/>
</dbReference>
<evidence type="ECO:0000256" key="2">
    <source>
        <dbReference type="ARBA" id="ARBA00023125"/>
    </source>
</evidence>
<evidence type="ECO:0000256" key="3">
    <source>
        <dbReference type="ARBA" id="ARBA00023163"/>
    </source>
</evidence>
<dbReference type="InterPro" id="IPR003313">
    <property type="entry name" value="AraC-bd"/>
</dbReference>
<dbReference type="EMBL" id="CP056775">
    <property type="protein sequence ID" value="QRR04081.1"/>
    <property type="molecule type" value="Genomic_DNA"/>
</dbReference>
<proteinExistence type="predicted"/>
<evidence type="ECO:0000259" key="4">
    <source>
        <dbReference type="PROSITE" id="PS01124"/>
    </source>
</evidence>
<dbReference type="Pfam" id="PF12833">
    <property type="entry name" value="HTH_18"/>
    <property type="match status" value="1"/>
</dbReference>
<dbReference type="SUPFAM" id="SSF46689">
    <property type="entry name" value="Homeodomain-like"/>
    <property type="match status" value="1"/>
</dbReference>
<evidence type="ECO:0000313" key="6">
    <source>
        <dbReference type="Proteomes" id="UP000612680"/>
    </source>
</evidence>
<dbReference type="PANTHER" id="PTHR43280">
    <property type="entry name" value="ARAC-FAMILY TRANSCRIPTIONAL REGULATOR"/>
    <property type="match status" value="1"/>
</dbReference>
<evidence type="ECO:0000313" key="5">
    <source>
        <dbReference type="EMBL" id="QRR04081.1"/>
    </source>
</evidence>
<reference evidence="5 6" key="1">
    <citation type="submission" date="2020-06" db="EMBL/GenBank/DDBJ databases">
        <title>Dyadobacter sandarakinus sp. nov., isolated from the soil of the Arctic Yellow River Station.</title>
        <authorList>
            <person name="Zhang Y."/>
            <person name="Peng F."/>
        </authorList>
    </citation>
    <scope>NUCLEOTIDE SEQUENCE [LARGE SCALE GENOMIC DNA]</scope>
    <source>
        <strain evidence="5 6">Q3-56</strain>
    </source>
</reference>
<keyword evidence="3" id="KW-0804">Transcription</keyword>
<dbReference type="InterPro" id="IPR020449">
    <property type="entry name" value="Tscrpt_reg_AraC-type_HTH"/>
</dbReference>
<evidence type="ECO:0000256" key="1">
    <source>
        <dbReference type="ARBA" id="ARBA00023015"/>
    </source>
</evidence>
<organism evidence="5 6">
    <name type="scientific">Dyadobacter sandarakinus</name>
    <dbReference type="NCBI Taxonomy" id="2747268"/>
    <lineage>
        <taxon>Bacteria</taxon>
        <taxon>Pseudomonadati</taxon>
        <taxon>Bacteroidota</taxon>
        <taxon>Cytophagia</taxon>
        <taxon>Cytophagales</taxon>
        <taxon>Spirosomataceae</taxon>
        <taxon>Dyadobacter</taxon>
    </lineage>
</organism>
<dbReference type="Gene3D" id="1.10.10.60">
    <property type="entry name" value="Homeodomain-like"/>
    <property type="match status" value="1"/>
</dbReference>
<feature type="domain" description="HTH araC/xylS-type" evidence="4">
    <location>
        <begin position="183"/>
        <end position="281"/>
    </location>
</feature>
<dbReference type="InterPro" id="IPR018060">
    <property type="entry name" value="HTH_AraC"/>
</dbReference>
<sequence length="286" mass="32613">MPRIDIPDVGPAGREDVVVSRFAPYLHEHQNLALPHRHSFYHLLFFTRGAGFHTIDFRHFPVNVHQVYFMSPGQVHSWNFEGEVDGFVVNFSESFFSSFLLRPDYIRSFSFFSGAEKSVLNLDAGLAAQIIPVFEVLLQTFSSQAILRDDLLRAQLLQLLITIEQTHVQAGQPGAHAGNQLIAQYRRLIEDHFHRLKRPGDYAGLLHVTPNHLNAVCKEHLGVQAGALIRDRIALEAKRLLVNLDLSISEIAYKLDFEDNSYFSKFFKKHTGLSPEMFRLEYAAVK</sequence>
<keyword evidence="2" id="KW-0238">DNA-binding</keyword>
<dbReference type="PANTHER" id="PTHR43280:SF32">
    <property type="entry name" value="TRANSCRIPTIONAL REGULATORY PROTEIN"/>
    <property type="match status" value="1"/>
</dbReference>
<dbReference type="Pfam" id="PF02311">
    <property type="entry name" value="AraC_binding"/>
    <property type="match status" value="1"/>
</dbReference>
<accession>A0ABX7ID69</accession>
<dbReference type="InterPro" id="IPR009057">
    <property type="entry name" value="Homeodomain-like_sf"/>
</dbReference>
<dbReference type="PROSITE" id="PS01124">
    <property type="entry name" value="HTH_ARAC_FAMILY_2"/>
    <property type="match status" value="1"/>
</dbReference>